<dbReference type="EMBL" id="GBEZ01009877">
    <property type="protein sequence ID" value="JAC75743.1"/>
    <property type="molecule type" value="Transcribed_RNA"/>
</dbReference>
<feature type="signal peptide" evidence="1">
    <location>
        <begin position="1"/>
        <end position="18"/>
    </location>
</feature>
<sequence length="75" mass="8965">GILCRLSFFLWWWRGGGLVETLNWSLLSYWQPQFALSPAAIVESRMSVAPQIWCDLALIWQQPYWPDLTMNFRRF</sequence>
<organism evidence="2">
    <name type="scientific">Tetraselmis sp. GSL018</name>
    <dbReference type="NCBI Taxonomy" id="582737"/>
    <lineage>
        <taxon>Eukaryota</taxon>
        <taxon>Viridiplantae</taxon>
        <taxon>Chlorophyta</taxon>
        <taxon>core chlorophytes</taxon>
        <taxon>Chlorodendrophyceae</taxon>
        <taxon>Chlorodendrales</taxon>
        <taxon>Chlorodendraceae</taxon>
        <taxon>Tetraselmis</taxon>
    </lineage>
</organism>
<reference evidence="2" key="1">
    <citation type="submission" date="2014-05" db="EMBL/GenBank/DDBJ databases">
        <title>The transcriptome of the halophilic microalga Tetraselmis sp. GSL018 isolated from the Great Salt Lake, Utah.</title>
        <authorList>
            <person name="Jinkerson R.E."/>
            <person name="D'Adamo S."/>
            <person name="Posewitz M.C."/>
        </authorList>
    </citation>
    <scope>NUCLEOTIDE SEQUENCE</scope>
    <source>
        <strain evidence="2">GSL018</strain>
    </source>
</reference>
<evidence type="ECO:0000256" key="1">
    <source>
        <dbReference type="SAM" id="SignalP"/>
    </source>
</evidence>
<feature type="non-terminal residue" evidence="2">
    <location>
        <position position="1"/>
    </location>
</feature>
<accession>A0A061RUV2</accession>
<gene>
    <name evidence="2" type="ORF">TSPGSL018_22190</name>
</gene>
<evidence type="ECO:0000313" key="2">
    <source>
        <dbReference type="EMBL" id="JAC75743.1"/>
    </source>
</evidence>
<feature type="chain" id="PRO_5001609909" evidence="1">
    <location>
        <begin position="19"/>
        <end position="75"/>
    </location>
</feature>
<protein>
    <submittedName>
        <fullName evidence="2">Uncharacterized protein</fullName>
    </submittedName>
</protein>
<proteinExistence type="predicted"/>
<name>A0A061RUV2_9CHLO</name>
<keyword evidence="1" id="KW-0732">Signal</keyword>
<dbReference type="AlphaFoldDB" id="A0A061RUV2"/>